<keyword evidence="2 14" id="KW-0547">Nucleotide-binding</keyword>
<dbReference type="EC" id="5.6.2.4" evidence="12"/>
<feature type="compositionally biased region" description="Basic residues" evidence="15">
    <location>
        <begin position="656"/>
        <end position="667"/>
    </location>
</feature>
<dbReference type="InterPro" id="IPR000212">
    <property type="entry name" value="DNA_helicase_UvrD/REP"/>
</dbReference>
<dbReference type="Pfam" id="PF00580">
    <property type="entry name" value="UvrD-helicase"/>
    <property type="match status" value="1"/>
</dbReference>
<dbReference type="GO" id="GO:0005829">
    <property type="term" value="C:cytosol"/>
    <property type="evidence" value="ECO:0007669"/>
    <property type="project" value="TreeGrafter"/>
</dbReference>
<keyword evidence="6" id="KW-0269">Exonuclease</keyword>
<comment type="catalytic activity">
    <reaction evidence="13">
        <text>ATP + H2O = ADP + phosphate + H(+)</text>
        <dbReference type="Rhea" id="RHEA:13065"/>
        <dbReference type="ChEBI" id="CHEBI:15377"/>
        <dbReference type="ChEBI" id="CHEBI:15378"/>
        <dbReference type="ChEBI" id="CHEBI:30616"/>
        <dbReference type="ChEBI" id="CHEBI:43474"/>
        <dbReference type="ChEBI" id="CHEBI:456216"/>
        <dbReference type="EC" id="5.6.2.4"/>
    </reaction>
</comment>
<keyword evidence="9" id="KW-0234">DNA repair</keyword>
<dbReference type="Gene3D" id="3.90.320.10">
    <property type="match status" value="1"/>
</dbReference>
<reference evidence="18" key="1">
    <citation type="submission" date="2020-04" db="EMBL/GenBank/DDBJ databases">
        <title>Deep metagenomics examines the oral microbiome during advanced dental caries in children, revealing novel taxa and co-occurrences with host molecules.</title>
        <authorList>
            <person name="Baker J.L."/>
            <person name="Morton J.T."/>
            <person name="Dinis M."/>
            <person name="Alvarez R."/>
            <person name="Tran N.C."/>
            <person name="Knight R."/>
            <person name="Edlund A."/>
        </authorList>
    </citation>
    <scope>NUCLEOTIDE SEQUENCE</scope>
    <source>
        <strain evidence="18">JCVI_32_bin.50</strain>
    </source>
</reference>
<dbReference type="PROSITE" id="PS51217">
    <property type="entry name" value="UVRD_HELICASE_CTER"/>
    <property type="match status" value="1"/>
</dbReference>
<comment type="catalytic activity">
    <reaction evidence="11">
        <text>Couples ATP hydrolysis with the unwinding of duplex DNA by translocating in the 3'-5' direction.</text>
        <dbReference type="EC" id="5.6.2.4"/>
    </reaction>
</comment>
<evidence type="ECO:0000256" key="13">
    <source>
        <dbReference type="ARBA" id="ARBA00048988"/>
    </source>
</evidence>
<sequence>MEEHLTVYRASAGSGKTFTLAVEYISLLVKDPENYQHILAVTFTNKATQEMKMRILSQLYGIAHSLQSSEQYFNKVKEKTNMPDAVIRNNARVALTLLIHRYNNFRILTIDAFFQQVLRNLAHELGQTANLRVDLNNEEITEKAVDQMIESLEKGQPVLQWISSYIDNSIEDDNGWNIIGKIKSFGANIFKDFYKAHEADLKEKLSDADDFRKYETTLRHRRNAIRKTFNDKAKSILKAIREANEDVPGNFRSGLYKYLTESATQPLTYEQPKAGVLKANESPQNWTSSKCAKADKQIIQTLAAEGLSAQLSELIAYNRDNWNEFQSVRLTLSHLSELRLLHAIADAVDSFTKDSNRFMLSNTQALLKELIADSDTPFIFEKIGARLKHIMIDEFQDTSTIQWQNFKVLLANCMAQELSQNLIVGDIKQSVYRWRQGDWGILNSIEDSFAHQRIRLETLDYNYRSEKRIIDFNNAFWKECIANTVKELEQSDADKAPIVQKAYEDVAQKTHKTADNGYVRISLFPGRSIKDAVLEELVETIKTLFANGYGGKNQSKIAILVRSKTNIQDIVDTLLATFGSEMNIVSDEAFRLDASLAVNIIVSAMHLLTHPDDVLTRGKLVKLYNQEVLKKPLTDTDLLVSPTQSGDADGQDLDKKQRRQMAARRQRAKLDGELPKKYVENRELLLGLPIVDLVDKLFMLFGLDRLEGQSSYVCTLYDTLNDFLNDHTADIDDFIAEWENTLSSKTIQSDEIEGIRIMTIHKSKGLEFDNVIIPFCNWDLEKPDTLWCETEGKPEPYNKLPLLPINFRRSEMLGTVFEDDYKEEHFQNIVDNLNLLYVAFTRASKNLFVSGARQGKSALDKIAKGIPPANRSYAIETALKQVSEQLRGSVLDFPDDIGSEIHFRYGAIAPATHEEERTAADNPFLVKPDKHIVSIATYPQAASFKQSNKSMEFVKGEDVDPSDRTRYIKIGNVLHQLFSTIYTTDDIPARLNELEQQGIIYNDEITSAQLRTRIEDAITHPQVQEWFSKRWQLYNECTILEYNKETDEVEEHRPDRVMTDGKEVVVVDFKFGNEREEYKRQVQRYMEILTHMGHKNVSGYLWYVVKNIVTEVEIDPKA</sequence>
<proteinExistence type="predicted"/>
<name>A0A9D6A9B2_9BACT</name>
<evidence type="ECO:0000256" key="6">
    <source>
        <dbReference type="ARBA" id="ARBA00022839"/>
    </source>
</evidence>
<dbReference type="PANTHER" id="PTHR11070">
    <property type="entry name" value="UVRD / RECB / PCRA DNA HELICASE FAMILY MEMBER"/>
    <property type="match status" value="1"/>
</dbReference>
<evidence type="ECO:0000259" key="16">
    <source>
        <dbReference type="PROSITE" id="PS51198"/>
    </source>
</evidence>
<accession>A0A9D6A9B2</accession>
<dbReference type="GO" id="GO:0003677">
    <property type="term" value="F:DNA binding"/>
    <property type="evidence" value="ECO:0007669"/>
    <property type="project" value="UniProtKB-KW"/>
</dbReference>
<protein>
    <recommendedName>
        <fullName evidence="12">DNA 3'-5' helicase</fullName>
        <ecNumber evidence="12">5.6.2.4</ecNumber>
    </recommendedName>
</protein>
<dbReference type="Gene3D" id="1.10.3170.10">
    <property type="entry name" value="Recbcd, chain B, domain 2"/>
    <property type="match status" value="1"/>
</dbReference>
<dbReference type="PANTHER" id="PTHR11070:SF67">
    <property type="entry name" value="DNA 3'-5' HELICASE"/>
    <property type="match status" value="1"/>
</dbReference>
<evidence type="ECO:0000256" key="2">
    <source>
        <dbReference type="ARBA" id="ARBA00022741"/>
    </source>
</evidence>
<keyword evidence="1" id="KW-0540">Nuclease</keyword>
<dbReference type="InterPro" id="IPR011604">
    <property type="entry name" value="PDDEXK-like_dom_sf"/>
</dbReference>
<comment type="caution">
    <text evidence="18">The sequence shown here is derived from an EMBL/GenBank/DDBJ whole genome shotgun (WGS) entry which is preliminary data.</text>
</comment>
<dbReference type="InterPro" id="IPR027417">
    <property type="entry name" value="P-loop_NTPase"/>
</dbReference>
<gene>
    <name evidence="18" type="ORF">HXN55_00460</name>
</gene>
<dbReference type="Gene3D" id="3.40.50.300">
    <property type="entry name" value="P-loop containing nucleotide triphosphate hydrolases"/>
    <property type="match status" value="3"/>
</dbReference>
<evidence type="ECO:0000256" key="9">
    <source>
        <dbReference type="ARBA" id="ARBA00023204"/>
    </source>
</evidence>
<evidence type="ECO:0000256" key="12">
    <source>
        <dbReference type="ARBA" id="ARBA00034808"/>
    </source>
</evidence>
<dbReference type="EMBL" id="JABZTM010000002">
    <property type="protein sequence ID" value="MBF1445849.1"/>
    <property type="molecule type" value="Genomic_DNA"/>
</dbReference>
<evidence type="ECO:0000259" key="17">
    <source>
        <dbReference type="PROSITE" id="PS51217"/>
    </source>
</evidence>
<keyword evidence="3" id="KW-0227">DNA damage</keyword>
<keyword evidence="8" id="KW-0238">DNA-binding</keyword>
<dbReference type="Proteomes" id="UP000787419">
    <property type="component" value="Unassembled WGS sequence"/>
</dbReference>
<keyword evidence="7 14" id="KW-0067">ATP-binding</keyword>
<keyword evidence="4 14" id="KW-0378">Hydrolase</keyword>
<evidence type="ECO:0000256" key="4">
    <source>
        <dbReference type="ARBA" id="ARBA00022801"/>
    </source>
</evidence>
<dbReference type="SUPFAM" id="SSF52540">
    <property type="entry name" value="P-loop containing nucleoside triphosphate hydrolases"/>
    <property type="match status" value="1"/>
</dbReference>
<evidence type="ECO:0000256" key="14">
    <source>
        <dbReference type="PROSITE-ProRule" id="PRU00560"/>
    </source>
</evidence>
<keyword evidence="10" id="KW-0413">Isomerase</keyword>
<evidence type="ECO:0000256" key="11">
    <source>
        <dbReference type="ARBA" id="ARBA00034617"/>
    </source>
</evidence>
<dbReference type="GO" id="GO:0005524">
    <property type="term" value="F:ATP binding"/>
    <property type="evidence" value="ECO:0007669"/>
    <property type="project" value="UniProtKB-UniRule"/>
</dbReference>
<feature type="binding site" evidence="14">
    <location>
        <begin position="10"/>
        <end position="17"/>
    </location>
    <ligand>
        <name>ATP</name>
        <dbReference type="ChEBI" id="CHEBI:30616"/>
    </ligand>
</feature>
<dbReference type="GO" id="GO:0000725">
    <property type="term" value="P:recombinational repair"/>
    <property type="evidence" value="ECO:0007669"/>
    <property type="project" value="TreeGrafter"/>
</dbReference>
<keyword evidence="5 14" id="KW-0347">Helicase</keyword>
<evidence type="ECO:0000313" key="18">
    <source>
        <dbReference type="EMBL" id="MBF1445849.1"/>
    </source>
</evidence>
<evidence type="ECO:0000256" key="5">
    <source>
        <dbReference type="ARBA" id="ARBA00022806"/>
    </source>
</evidence>
<dbReference type="RefSeq" id="WP_278488698.1">
    <property type="nucleotide sequence ID" value="NZ_CAJZDG010000015.1"/>
</dbReference>
<evidence type="ECO:0000256" key="3">
    <source>
        <dbReference type="ARBA" id="ARBA00022763"/>
    </source>
</evidence>
<dbReference type="AlphaFoldDB" id="A0A9D6A9B2"/>
<evidence type="ECO:0000256" key="15">
    <source>
        <dbReference type="SAM" id="MobiDB-lite"/>
    </source>
</evidence>
<feature type="domain" description="UvrD-like helicase ATP-binding" evidence="16">
    <location>
        <begin position="1"/>
        <end position="466"/>
    </location>
</feature>
<feature type="region of interest" description="Disordered" evidence="15">
    <location>
        <begin position="640"/>
        <end position="667"/>
    </location>
</feature>
<organism evidence="18 19">
    <name type="scientific">Prevotella nigrescens</name>
    <dbReference type="NCBI Taxonomy" id="28133"/>
    <lineage>
        <taxon>Bacteria</taxon>
        <taxon>Pseudomonadati</taxon>
        <taxon>Bacteroidota</taxon>
        <taxon>Bacteroidia</taxon>
        <taxon>Bacteroidales</taxon>
        <taxon>Prevotellaceae</taxon>
        <taxon>Prevotella</taxon>
    </lineage>
</organism>
<evidence type="ECO:0000256" key="7">
    <source>
        <dbReference type="ARBA" id="ARBA00022840"/>
    </source>
</evidence>
<evidence type="ECO:0000313" key="19">
    <source>
        <dbReference type="Proteomes" id="UP000787419"/>
    </source>
</evidence>
<evidence type="ECO:0000256" key="1">
    <source>
        <dbReference type="ARBA" id="ARBA00022722"/>
    </source>
</evidence>
<dbReference type="InterPro" id="IPR014017">
    <property type="entry name" value="DNA_helicase_UvrD-like_C"/>
</dbReference>
<dbReference type="InterPro" id="IPR014016">
    <property type="entry name" value="UvrD-like_ATP-bd"/>
</dbReference>
<dbReference type="GO" id="GO:0004527">
    <property type="term" value="F:exonuclease activity"/>
    <property type="evidence" value="ECO:0007669"/>
    <property type="project" value="UniProtKB-KW"/>
</dbReference>
<dbReference type="Pfam" id="PF13361">
    <property type="entry name" value="UvrD_C"/>
    <property type="match status" value="1"/>
</dbReference>
<evidence type="ECO:0000256" key="10">
    <source>
        <dbReference type="ARBA" id="ARBA00023235"/>
    </source>
</evidence>
<evidence type="ECO:0000256" key="8">
    <source>
        <dbReference type="ARBA" id="ARBA00023125"/>
    </source>
</evidence>
<feature type="domain" description="UvrD-like helicase C-terminal" evidence="17">
    <location>
        <begin position="490"/>
        <end position="765"/>
    </location>
</feature>
<dbReference type="GO" id="GO:0043138">
    <property type="term" value="F:3'-5' DNA helicase activity"/>
    <property type="evidence" value="ECO:0007669"/>
    <property type="project" value="UniProtKB-EC"/>
</dbReference>
<dbReference type="PROSITE" id="PS51198">
    <property type="entry name" value="UVRD_HELICASE_ATP_BIND"/>
    <property type="match status" value="1"/>
</dbReference>